<name>A0A368XSF7_9BURK</name>
<dbReference type="InterPro" id="IPR003593">
    <property type="entry name" value="AAA+_ATPase"/>
</dbReference>
<protein>
    <submittedName>
        <fullName evidence="2">ABC-type lipoprotein export system ATPase subunit</fullName>
    </submittedName>
</protein>
<dbReference type="RefSeq" id="WP_114469081.1">
    <property type="nucleotide sequence ID" value="NZ_QPJK01000005.1"/>
</dbReference>
<dbReference type="PANTHER" id="PTHR43581:SF2">
    <property type="entry name" value="EXCINUCLEASE ATPASE SUBUNIT"/>
    <property type="match status" value="1"/>
</dbReference>
<dbReference type="InterPro" id="IPR029492">
    <property type="entry name" value="DUF4435"/>
</dbReference>
<dbReference type="InterPro" id="IPR027417">
    <property type="entry name" value="P-loop_NTPase"/>
</dbReference>
<reference evidence="2 3" key="1">
    <citation type="submission" date="2018-07" db="EMBL/GenBank/DDBJ databases">
        <title>Genomic Encyclopedia of Type Strains, Phase IV (KMG-IV): sequencing the most valuable type-strain genomes for metagenomic binning, comparative biology and taxonomic classification.</title>
        <authorList>
            <person name="Goeker M."/>
        </authorList>
    </citation>
    <scope>NUCLEOTIDE SEQUENCE [LARGE SCALE GENOMIC DNA]</scope>
    <source>
        <strain evidence="2 3">DSM 21634</strain>
    </source>
</reference>
<dbReference type="InterPro" id="IPR003959">
    <property type="entry name" value="ATPase_AAA_core"/>
</dbReference>
<dbReference type="Pfam" id="PF13304">
    <property type="entry name" value="AAA_21"/>
    <property type="match status" value="1"/>
</dbReference>
<comment type="caution">
    <text evidence="2">The sequence shown here is derived from an EMBL/GenBank/DDBJ whole genome shotgun (WGS) entry which is preliminary data.</text>
</comment>
<organism evidence="2 3">
    <name type="scientific">Pseudorhodoferax soli</name>
    <dbReference type="NCBI Taxonomy" id="545864"/>
    <lineage>
        <taxon>Bacteria</taxon>
        <taxon>Pseudomonadati</taxon>
        <taxon>Pseudomonadota</taxon>
        <taxon>Betaproteobacteria</taxon>
        <taxon>Burkholderiales</taxon>
        <taxon>Comamonadaceae</taxon>
    </lineage>
</organism>
<dbReference type="Proteomes" id="UP000252884">
    <property type="component" value="Unassembled WGS sequence"/>
</dbReference>
<feature type="domain" description="AAA+ ATPase" evidence="1">
    <location>
        <begin position="20"/>
        <end position="256"/>
    </location>
</feature>
<accession>A0A368XSF7</accession>
<evidence type="ECO:0000313" key="3">
    <source>
        <dbReference type="Proteomes" id="UP000252884"/>
    </source>
</evidence>
<dbReference type="GO" id="GO:0005524">
    <property type="term" value="F:ATP binding"/>
    <property type="evidence" value="ECO:0007669"/>
    <property type="project" value="InterPro"/>
</dbReference>
<dbReference type="AlphaFoldDB" id="A0A368XSF7"/>
<dbReference type="GO" id="GO:0016887">
    <property type="term" value="F:ATP hydrolysis activity"/>
    <property type="evidence" value="ECO:0007669"/>
    <property type="project" value="InterPro"/>
</dbReference>
<dbReference type="OrthoDB" id="5468457at2"/>
<dbReference type="Gene3D" id="3.40.50.300">
    <property type="entry name" value="P-loop containing nucleotide triphosphate hydrolases"/>
    <property type="match status" value="1"/>
</dbReference>
<keyword evidence="3" id="KW-1185">Reference proteome</keyword>
<dbReference type="InterPro" id="IPR051396">
    <property type="entry name" value="Bact_Antivir_Def_Nuclease"/>
</dbReference>
<dbReference type="Pfam" id="PF14491">
    <property type="entry name" value="DUF4435"/>
    <property type="match status" value="1"/>
</dbReference>
<keyword evidence="2" id="KW-0449">Lipoprotein</keyword>
<sequence length="533" mass="58845">MTYLLSLPNAGEPNNIQLNAGESIFLLGANGAGKSSLMHHFYLQHHGNAERITAHRQMWFQNAAVGISPAERVNIDTSLRQSDININSRYRDDYAPYRSNIGVSDLMAEENRRARAITELLTRGDLDAISKETAKSSPVARINNLFSVANLPISVAIDGRDNLVARRATTGAEYSIQQLSDGERNALIIAAMVLSAKPGRLILIDEPERHLHRSIIAPFLSMLLAERNDCAFVVSTHDLHLPLDTSATKTLLVRGCSYSGEHPVRWEADLFLPGEALDRQIQEDILGARKKILFIEGDEVGSMDLALYSVLFPGFSVVAKRRCKDVIQATKGITQSEELHWINAHGLIDGDSRSADEIQSLNQDKVHTLPLYSVESVYYHSTIIFAIAEKMSQILPGDAQLMGRKAISAALDVLKQSAAGLAERSAERALRNEWERNAPTMNDVRAGVPFERRLNVEQVVEQHKLLLNEFVQNRDWDGICGRFNIKKSGIKKTIANALGFTDSKHYEAAAIKILNADDGMLARTQALVGGVPA</sequence>
<proteinExistence type="predicted"/>
<dbReference type="SMART" id="SM00382">
    <property type="entry name" value="AAA"/>
    <property type="match status" value="1"/>
</dbReference>
<dbReference type="EMBL" id="QPJK01000005">
    <property type="protein sequence ID" value="RCW70106.1"/>
    <property type="molecule type" value="Genomic_DNA"/>
</dbReference>
<dbReference type="PANTHER" id="PTHR43581">
    <property type="entry name" value="ATP/GTP PHOSPHATASE"/>
    <property type="match status" value="1"/>
</dbReference>
<dbReference type="SUPFAM" id="SSF52540">
    <property type="entry name" value="P-loop containing nucleoside triphosphate hydrolases"/>
    <property type="match status" value="1"/>
</dbReference>
<evidence type="ECO:0000313" key="2">
    <source>
        <dbReference type="EMBL" id="RCW70106.1"/>
    </source>
</evidence>
<evidence type="ECO:0000259" key="1">
    <source>
        <dbReference type="SMART" id="SM00382"/>
    </source>
</evidence>
<gene>
    <name evidence="2" type="ORF">DES41_10542</name>
</gene>